<dbReference type="RefSeq" id="WP_305449269.1">
    <property type="nucleotide sequence ID" value="NZ_CP117454.1"/>
</dbReference>
<gene>
    <name evidence="2" type="ORF">PSH97_11460</name>
</gene>
<dbReference type="InterPro" id="IPR050383">
    <property type="entry name" value="GlyoxalaseI/FosfomycinResist"/>
</dbReference>
<reference evidence="2 3" key="1">
    <citation type="submission" date="2023-02" db="EMBL/GenBank/DDBJ databases">
        <title>Evolution of Hrp T3SS in non-pathogenic Pseudomonas fluorescens.</title>
        <authorList>
            <person name="Liao K."/>
            <person name="Wei H."/>
            <person name="Gu Y."/>
        </authorList>
    </citation>
    <scope>NUCLEOTIDE SEQUENCE [LARGE SCALE GENOMIC DNA]</scope>
    <source>
        <strain evidence="2 3">FP1935</strain>
    </source>
</reference>
<dbReference type="SUPFAM" id="SSF54593">
    <property type="entry name" value="Glyoxalase/Bleomycin resistance protein/Dihydroxybiphenyl dioxygenase"/>
    <property type="match status" value="1"/>
</dbReference>
<dbReference type="PROSITE" id="PS51819">
    <property type="entry name" value="VOC"/>
    <property type="match status" value="1"/>
</dbReference>
<feature type="domain" description="VOC" evidence="1">
    <location>
        <begin position="2"/>
        <end position="127"/>
    </location>
</feature>
<name>A0ABY9F2F4_9PSED</name>
<evidence type="ECO:0000313" key="2">
    <source>
        <dbReference type="EMBL" id="WLG87090.1"/>
    </source>
</evidence>
<protein>
    <submittedName>
        <fullName evidence="2">VOC family protein</fullName>
    </submittedName>
</protein>
<organism evidence="2 3">
    <name type="scientific">Pseudomonas cucumis</name>
    <dbReference type="NCBI Taxonomy" id="2954082"/>
    <lineage>
        <taxon>Bacteria</taxon>
        <taxon>Pseudomonadati</taxon>
        <taxon>Pseudomonadota</taxon>
        <taxon>Gammaproteobacteria</taxon>
        <taxon>Pseudomonadales</taxon>
        <taxon>Pseudomonadaceae</taxon>
        <taxon>Pseudomonas</taxon>
    </lineage>
</organism>
<dbReference type="Pfam" id="PF00903">
    <property type="entry name" value="Glyoxalase"/>
    <property type="match status" value="1"/>
</dbReference>
<dbReference type="InterPro" id="IPR029068">
    <property type="entry name" value="Glyas_Bleomycin-R_OHBP_Dase"/>
</dbReference>
<sequence length="137" mass="14546">MKFGYMIIYVPDVAASLQFFSSAFGLNIRFLHESATYGELETGETALAFAANELAAMNFSTGHVSAHSSPKPLGIEVGLVTEDVPAAHARALQAGATEMSAPSTKPWGQTISYVRCPDGTLVELCTPVMHKSGVTHD</sequence>
<evidence type="ECO:0000259" key="1">
    <source>
        <dbReference type="PROSITE" id="PS51819"/>
    </source>
</evidence>
<dbReference type="Gene3D" id="3.10.180.10">
    <property type="entry name" value="2,3-Dihydroxybiphenyl 1,2-Dioxygenase, domain 1"/>
    <property type="match status" value="1"/>
</dbReference>
<evidence type="ECO:0000313" key="3">
    <source>
        <dbReference type="Proteomes" id="UP001239418"/>
    </source>
</evidence>
<dbReference type="InterPro" id="IPR004360">
    <property type="entry name" value="Glyas_Fos-R_dOase_dom"/>
</dbReference>
<accession>A0ABY9F2F4</accession>
<dbReference type="InterPro" id="IPR037523">
    <property type="entry name" value="VOC_core"/>
</dbReference>
<dbReference type="CDD" id="cd07264">
    <property type="entry name" value="VOC_like"/>
    <property type="match status" value="1"/>
</dbReference>
<dbReference type="PANTHER" id="PTHR21366">
    <property type="entry name" value="GLYOXALASE FAMILY PROTEIN"/>
    <property type="match status" value="1"/>
</dbReference>
<dbReference type="Proteomes" id="UP001239418">
    <property type="component" value="Chromosome"/>
</dbReference>
<keyword evidence="3" id="KW-1185">Reference proteome</keyword>
<dbReference type="EMBL" id="CP117454">
    <property type="protein sequence ID" value="WLG87090.1"/>
    <property type="molecule type" value="Genomic_DNA"/>
</dbReference>
<proteinExistence type="predicted"/>
<dbReference type="PANTHER" id="PTHR21366:SF22">
    <property type="entry name" value="VOC DOMAIN-CONTAINING PROTEIN"/>
    <property type="match status" value="1"/>
</dbReference>